<organism evidence="1 2">
    <name type="scientific">Actinoplanes awajinensis subsp. mycoplanecinus</name>
    <dbReference type="NCBI Taxonomy" id="135947"/>
    <lineage>
        <taxon>Bacteria</taxon>
        <taxon>Bacillati</taxon>
        <taxon>Actinomycetota</taxon>
        <taxon>Actinomycetes</taxon>
        <taxon>Micromonosporales</taxon>
        <taxon>Micromonosporaceae</taxon>
        <taxon>Actinoplanes</taxon>
    </lineage>
</organism>
<proteinExistence type="predicted"/>
<accession>A0A0X3UP67</accession>
<name>A0A0X3UP67_9ACTN</name>
<dbReference type="Proteomes" id="UP000053244">
    <property type="component" value="Unassembled WGS sequence"/>
</dbReference>
<protein>
    <submittedName>
        <fullName evidence="1">Uncharacterized protein</fullName>
    </submittedName>
</protein>
<dbReference type="EMBL" id="LLZH01000122">
    <property type="protein sequence ID" value="KUL34280.1"/>
    <property type="molecule type" value="Genomic_DNA"/>
</dbReference>
<reference evidence="1 2" key="1">
    <citation type="submission" date="2015-10" db="EMBL/GenBank/DDBJ databases">
        <authorList>
            <person name="Gilbert D.G."/>
        </authorList>
    </citation>
    <scope>NUCLEOTIDE SEQUENCE [LARGE SCALE GENOMIC DNA]</scope>
    <source>
        <strain evidence="1 2">NRRL B-16712</strain>
    </source>
</reference>
<keyword evidence="2" id="KW-1185">Reference proteome</keyword>
<comment type="caution">
    <text evidence="1">The sequence shown here is derived from an EMBL/GenBank/DDBJ whole genome shotgun (WGS) entry which is preliminary data.</text>
</comment>
<evidence type="ECO:0000313" key="1">
    <source>
        <dbReference type="EMBL" id="KUL34280.1"/>
    </source>
</evidence>
<sequence length="176" mass="19858">MEAMMGLFRPESMTSAVLRESKRGGEWAGHQSAAPNITIGHFYCPHAKNGKRSSRKNANSLGRLDHYLFYQNFSVKSVIYTLSAADIAIANNQGKYDFRFAQPYEFHVRCGRDIGRMEEGEDGPVGWLSAGQGRIHTRLELKRKGNNNLALRRVELESDGDWDPMKCPCCSGFFHI</sequence>
<gene>
    <name evidence="1" type="ORF">ADL15_16740</name>
</gene>
<evidence type="ECO:0000313" key="2">
    <source>
        <dbReference type="Proteomes" id="UP000053244"/>
    </source>
</evidence>
<dbReference type="AlphaFoldDB" id="A0A0X3UP67"/>